<name>A0A178XJ00_9HYPH</name>
<keyword evidence="2" id="KW-1185">Reference proteome</keyword>
<evidence type="ECO:0000313" key="1">
    <source>
        <dbReference type="EMBL" id="OAP35207.1"/>
    </source>
</evidence>
<gene>
    <name evidence="1" type="ORF">AU381_26035</name>
</gene>
<protein>
    <submittedName>
        <fullName evidence="1">Uncharacterized protein</fullName>
    </submittedName>
</protein>
<accession>A0A178XJ00</accession>
<dbReference type="AlphaFoldDB" id="A0A178XJ00"/>
<organism evidence="1 2">
    <name type="scientific">Sinorhizobium glycinis</name>
    <dbReference type="NCBI Taxonomy" id="1472378"/>
    <lineage>
        <taxon>Bacteria</taxon>
        <taxon>Pseudomonadati</taxon>
        <taxon>Pseudomonadota</taxon>
        <taxon>Alphaproteobacteria</taxon>
        <taxon>Hyphomicrobiales</taxon>
        <taxon>Rhizobiaceae</taxon>
        <taxon>Sinorhizobium/Ensifer group</taxon>
        <taxon>Sinorhizobium</taxon>
    </lineage>
</organism>
<dbReference type="RefSeq" id="WP_064244445.1">
    <property type="nucleotide sequence ID" value="NZ_LPUX01000067.1"/>
</dbReference>
<dbReference type="OrthoDB" id="3698953at2"/>
<evidence type="ECO:0000313" key="2">
    <source>
        <dbReference type="Proteomes" id="UP000094025"/>
    </source>
</evidence>
<proteinExistence type="predicted"/>
<dbReference type="EMBL" id="LPUX01000067">
    <property type="protein sequence ID" value="OAP35207.1"/>
    <property type="molecule type" value="Genomic_DNA"/>
</dbReference>
<sequence length="101" mass="11324">MSRYTVQITNGTTTDDEGTIGYDRPLRTFFLQAFPDPETDECALWLGAFLEEYPTLESIIEAARTQGYEVRGLTKEMMLAMLKEAGPPHPPSLGERLGIVR</sequence>
<comment type="caution">
    <text evidence="1">The sequence shown here is derived from an EMBL/GenBank/DDBJ whole genome shotgun (WGS) entry which is preliminary data.</text>
</comment>
<dbReference type="Proteomes" id="UP000094025">
    <property type="component" value="Unassembled WGS sequence"/>
</dbReference>
<reference evidence="1 2" key="1">
    <citation type="journal article" date="2016" name="Int. J. Syst. Evol. Microbiol.">
        <title>Ensifer glycinis sp. nov., an novel rhizobial species associated with Glycine spp.</title>
        <authorList>
            <person name="Yan H."/>
            <person name="Yan J."/>
            <person name="Sui X.H."/>
            <person name="Wang E.T."/>
            <person name="Chen W.X."/>
            <person name="Zhang X.X."/>
            <person name="Chen W.F."/>
        </authorList>
    </citation>
    <scope>NUCLEOTIDE SEQUENCE [LARGE SCALE GENOMIC DNA]</scope>
    <source>
        <strain evidence="1 2">CCBAU 23380</strain>
    </source>
</reference>